<dbReference type="InterPro" id="IPR013406">
    <property type="entry name" value="CHP02574_addiction_mod"/>
</dbReference>
<gene>
    <name evidence="1" type="ORF">WA1_30990</name>
</gene>
<dbReference type="AlphaFoldDB" id="A0A139X391"/>
<comment type="caution">
    <text evidence="1">The sequence shown here is derived from an EMBL/GenBank/DDBJ whole genome shotgun (WGS) entry which is preliminary data.</text>
</comment>
<reference evidence="1 2" key="1">
    <citation type="journal article" date="2013" name="Genome Biol. Evol.">
        <title>Genomes of Stigonematalean cyanobacteria (subsection V) and the evolution of oxygenic photosynthesis from prokaryotes to plastids.</title>
        <authorList>
            <person name="Dagan T."/>
            <person name="Roettger M."/>
            <person name="Stucken K."/>
            <person name="Landan G."/>
            <person name="Koch R."/>
            <person name="Major P."/>
            <person name="Gould S.B."/>
            <person name="Goremykin V.V."/>
            <person name="Rippka R."/>
            <person name="Tandeau de Marsac N."/>
            <person name="Gugger M."/>
            <person name="Lockhart P.J."/>
            <person name="Allen J.F."/>
            <person name="Brune I."/>
            <person name="Maus I."/>
            <person name="Puhler A."/>
            <person name="Martin W.F."/>
        </authorList>
    </citation>
    <scope>NUCLEOTIDE SEQUENCE [LARGE SCALE GENOMIC DNA]</scope>
    <source>
        <strain evidence="1 2">PCC 7110</strain>
    </source>
</reference>
<keyword evidence="2" id="KW-1185">Reference proteome</keyword>
<organism evidence="1 2">
    <name type="scientific">Scytonema hofmannii PCC 7110</name>
    <dbReference type="NCBI Taxonomy" id="128403"/>
    <lineage>
        <taxon>Bacteria</taxon>
        <taxon>Bacillati</taxon>
        <taxon>Cyanobacteriota</taxon>
        <taxon>Cyanophyceae</taxon>
        <taxon>Nostocales</taxon>
        <taxon>Scytonemataceae</taxon>
        <taxon>Scytonema</taxon>
    </lineage>
</organism>
<evidence type="ECO:0000313" key="2">
    <source>
        <dbReference type="Proteomes" id="UP000076925"/>
    </source>
</evidence>
<sequence length="76" mass="8677">MQSIEQLMNEILSLPNASRALLADKLVESLEFDTDSTIQTTWITEAKRRRDEIREGLVQPILGEDALAQVRRLIEP</sequence>
<evidence type="ECO:0000313" key="1">
    <source>
        <dbReference type="EMBL" id="KYC39181.1"/>
    </source>
</evidence>
<dbReference type="OrthoDB" id="516945at2"/>
<protein>
    <submittedName>
        <fullName evidence="1">Acyl-protein synthetase</fullName>
    </submittedName>
</protein>
<dbReference type="Pfam" id="PF09720">
    <property type="entry name" value="Unstab_antitox"/>
    <property type="match status" value="1"/>
</dbReference>
<dbReference type="Proteomes" id="UP000076925">
    <property type="component" value="Unassembled WGS sequence"/>
</dbReference>
<proteinExistence type="predicted"/>
<dbReference type="EMBL" id="ANNX02000035">
    <property type="protein sequence ID" value="KYC39181.1"/>
    <property type="molecule type" value="Genomic_DNA"/>
</dbReference>
<accession>A0A139X391</accession>
<dbReference type="RefSeq" id="WP_017740445.1">
    <property type="nucleotide sequence ID" value="NZ_KQ976354.1"/>
</dbReference>
<name>A0A139X391_9CYAN</name>